<dbReference type="EMBL" id="ASHM01138291">
    <property type="protein sequence ID" value="PNX60762.1"/>
    <property type="molecule type" value="Genomic_DNA"/>
</dbReference>
<gene>
    <name evidence="1" type="ORF">L195_g060341</name>
</gene>
<sequence>MLNTDPTPAHVLTWKKPSTNWLKSAAMKHALALALSNDFERVIFESDCQQ</sequence>
<protein>
    <submittedName>
        <fullName evidence="1">Uncharacterized protein</fullName>
    </submittedName>
</protein>
<organism evidence="1 2">
    <name type="scientific">Trifolium pratense</name>
    <name type="common">Red clover</name>
    <dbReference type="NCBI Taxonomy" id="57577"/>
    <lineage>
        <taxon>Eukaryota</taxon>
        <taxon>Viridiplantae</taxon>
        <taxon>Streptophyta</taxon>
        <taxon>Embryophyta</taxon>
        <taxon>Tracheophyta</taxon>
        <taxon>Spermatophyta</taxon>
        <taxon>Magnoliopsida</taxon>
        <taxon>eudicotyledons</taxon>
        <taxon>Gunneridae</taxon>
        <taxon>Pentapetalae</taxon>
        <taxon>rosids</taxon>
        <taxon>fabids</taxon>
        <taxon>Fabales</taxon>
        <taxon>Fabaceae</taxon>
        <taxon>Papilionoideae</taxon>
        <taxon>50 kb inversion clade</taxon>
        <taxon>NPAAA clade</taxon>
        <taxon>Hologalegina</taxon>
        <taxon>IRL clade</taxon>
        <taxon>Trifolieae</taxon>
        <taxon>Trifolium</taxon>
    </lineage>
</organism>
<reference evidence="1 2" key="1">
    <citation type="journal article" date="2014" name="Am. J. Bot.">
        <title>Genome assembly and annotation for red clover (Trifolium pratense; Fabaceae).</title>
        <authorList>
            <person name="Istvanek J."/>
            <person name="Jaros M."/>
            <person name="Krenek A."/>
            <person name="Repkova J."/>
        </authorList>
    </citation>
    <scope>NUCLEOTIDE SEQUENCE [LARGE SCALE GENOMIC DNA]</scope>
    <source>
        <strain evidence="2">cv. Tatra</strain>
        <tissue evidence="1">Young leaves</tissue>
    </source>
</reference>
<proteinExistence type="predicted"/>
<comment type="caution">
    <text evidence="1">The sequence shown here is derived from an EMBL/GenBank/DDBJ whole genome shotgun (WGS) entry which is preliminary data.</text>
</comment>
<evidence type="ECO:0000313" key="2">
    <source>
        <dbReference type="Proteomes" id="UP000236291"/>
    </source>
</evidence>
<accession>A0A2K3K3C3</accession>
<evidence type="ECO:0000313" key="1">
    <source>
        <dbReference type="EMBL" id="PNX60762.1"/>
    </source>
</evidence>
<dbReference type="Proteomes" id="UP000236291">
    <property type="component" value="Unassembled WGS sequence"/>
</dbReference>
<dbReference type="AlphaFoldDB" id="A0A2K3K3C3"/>
<reference evidence="1 2" key="2">
    <citation type="journal article" date="2017" name="Front. Plant Sci.">
        <title>Gene Classification and Mining of Molecular Markers Useful in Red Clover (Trifolium pratense) Breeding.</title>
        <authorList>
            <person name="Istvanek J."/>
            <person name="Dluhosova J."/>
            <person name="Dluhos P."/>
            <person name="Patkova L."/>
            <person name="Nedelnik J."/>
            <person name="Repkova J."/>
        </authorList>
    </citation>
    <scope>NUCLEOTIDE SEQUENCE [LARGE SCALE GENOMIC DNA]</scope>
    <source>
        <strain evidence="2">cv. Tatra</strain>
        <tissue evidence="1">Young leaves</tissue>
    </source>
</reference>
<name>A0A2K3K3C3_TRIPR</name>
<feature type="non-terminal residue" evidence="1">
    <location>
        <position position="50"/>
    </location>
</feature>